<evidence type="ECO:0000259" key="1">
    <source>
        <dbReference type="Pfam" id="PF00723"/>
    </source>
</evidence>
<dbReference type="Pfam" id="PF00723">
    <property type="entry name" value="Glyco_hydro_15"/>
    <property type="match status" value="1"/>
</dbReference>
<dbReference type="Gene3D" id="1.50.10.10">
    <property type="match status" value="1"/>
</dbReference>
<proteinExistence type="predicted"/>
<dbReference type="InterPro" id="IPR012341">
    <property type="entry name" value="6hp_glycosidase-like_sf"/>
</dbReference>
<keyword evidence="3" id="KW-1185">Reference proteome</keyword>
<name>A0ABQ2D662_9DEIO</name>
<dbReference type="RefSeq" id="WP_189005137.1">
    <property type="nucleotide sequence ID" value="NZ_BMOD01000017.1"/>
</dbReference>
<dbReference type="InterPro" id="IPR008928">
    <property type="entry name" value="6-hairpin_glycosidase_sf"/>
</dbReference>
<comment type="caution">
    <text evidence="2">The sequence shown here is derived from an EMBL/GenBank/DDBJ whole genome shotgun (WGS) entry which is preliminary data.</text>
</comment>
<dbReference type="EMBL" id="BMOD01000017">
    <property type="protein sequence ID" value="GGJ47315.1"/>
    <property type="molecule type" value="Genomic_DNA"/>
</dbReference>
<dbReference type="Proteomes" id="UP000632222">
    <property type="component" value="Unassembled WGS sequence"/>
</dbReference>
<feature type="domain" description="GH15-like" evidence="1">
    <location>
        <begin position="19"/>
        <end position="287"/>
    </location>
</feature>
<dbReference type="PANTHER" id="PTHR31616">
    <property type="entry name" value="TREHALASE"/>
    <property type="match status" value="1"/>
</dbReference>
<accession>A0ABQ2D662</accession>
<dbReference type="SUPFAM" id="SSF48208">
    <property type="entry name" value="Six-hairpin glycosidases"/>
    <property type="match status" value="1"/>
</dbReference>
<reference evidence="3" key="1">
    <citation type="journal article" date="2019" name="Int. J. Syst. Evol. Microbiol.">
        <title>The Global Catalogue of Microorganisms (GCM) 10K type strain sequencing project: providing services to taxonomists for standard genome sequencing and annotation.</title>
        <authorList>
            <consortium name="The Broad Institute Genomics Platform"/>
            <consortium name="The Broad Institute Genome Sequencing Center for Infectious Disease"/>
            <person name="Wu L."/>
            <person name="Ma J."/>
        </authorList>
    </citation>
    <scope>NUCLEOTIDE SEQUENCE [LARGE SCALE GENOMIC DNA]</scope>
    <source>
        <strain evidence="3">JCM 14370</strain>
    </source>
</reference>
<evidence type="ECO:0000313" key="2">
    <source>
        <dbReference type="EMBL" id="GGJ47315.1"/>
    </source>
</evidence>
<gene>
    <name evidence="2" type="ORF">GCM10008938_36710</name>
</gene>
<sequence length="362" mass="41624">MTLNLTANLTLNLRDADVLRHHQKWSGAFLACERFSQYRFCWLRDSSFMAYSLDLADLRTHSRAFHLWVAQTLAPLKEHFETLLQRKNAGEQIPYTDMLPTRFGENGEWEQDGWPNFQLDGYGQWLWALSEHLRLSGETDLPEVYRDSVQMVVSYLQHFWEMGCSDCWEEFHDHVHTATLASIYGGLNSISRFPSVAVNPEVPAQIKARILTEHVKNGRLVKSNHLDGVDASLLWVSTPFKVLDENDPIMQATVQEIENTLVRDGGVIRYDGDSYYGAGAWLLLTDWLGWYFAEAGDPEKAQKFFQWSENQRTREGHLPEQVAVSSTDPAKLQEWNDLWGSSANPLLWSHAMHAVLLNRLKI</sequence>
<organism evidence="2 3">
    <name type="scientific">Deinococcus roseus</name>
    <dbReference type="NCBI Taxonomy" id="392414"/>
    <lineage>
        <taxon>Bacteria</taxon>
        <taxon>Thermotogati</taxon>
        <taxon>Deinococcota</taxon>
        <taxon>Deinococci</taxon>
        <taxon>Deinococcales</taxon>
        <taxon>Deinococcaceae</taxon>
        <taxon>Deinococcus</taxon>
    </lineage>
</organism>
<protein>
    <recommendedName>
        <fullName evidence="1">GH15-like domain-containing protein</fullName>
    </recommendedName>
</protein>
<evidence type="ECO:0000313" key="3">
    <source>
        <dbReference type="Proteomes" id="UP000632222"/>
    </source>
</evidence>
<dbReference type="InterPro" id="IPR011613">
    <property type="entry name" value="GH15-like"/>
</dbReference>
<dbReference type="PANTHER" id="PTHR31616:SF0">
    <property type="entry name" value="GLUCAN 1,4-ALPHA-GLUCOSIDASE"/>
    <property type="match status" value="1"/>
</dbReference>